<dbReference type="EMBL" id="JAUSWM010000009">
    <property type="protein sequence ID" value="MDQ0484603.1"/>
    <property type="molecule type" value="Genomic_DNA"/>
</dbReference>
<dbReference type="GeneID" id="301328578"/>
<name>A0ABU0K5H8_9BACL</name>
<dbReference type="RefSeq" id="WP_301552873.1">
    <property type="nucleotide sequence ID" value="NZ_JAQRMZ010000012.1"/>
</dbReference>
<proteinExistence type="predicted"/>
<evidence type="ECO:0000313" key="2">
    <source>
        <dbReference type="Proteomes" id="UP001226720"/>
    </source>
</evidence>
<sequence length="66" mass="8219">MNIQRYHCCATCVHYEVVKKERTTYRCARLGFETKPTYQFNCWEPKEVVRRKMEKEKRKFDRELLL</sequence>
<organism evidence="1 2">
    <name type="scientific">Guptibacillus hwajinpoensis</name>
    <dbReference type="NCBI Taxonomy" id="208199"/>
    <lineage>
        <taxon>Bacteria</taxon>
        <taxon>Bacillati</taxon>
        <taxon>Bacillota</taxon>
        <taxon>Bacilli</taxon>
        <taxon>Bacillales</taxon>
        <taxon>Guptibacillaceae</taxon>
        <taxon>Guptibacillus</taxon>
    </lineage>
</organism>
<dbReference type="Proteomes" id="UP001226720">
    <property type="component" value="Unassembled WGS sequence"/>
</dbReference>
<protein>
    <submittedName>
        <fullName evidence="1">Uncharacterized protein</fullName>
    </submittedName>
</protein>
<keyword evidence="2" id="KW-1185">Reference proteome</keyword>
<comment type="caution">
    <text evidence="1">The sequence shown here is derived from an EMBL/GenBank/DDBJ whole genome shotgun (WGS) entry which is preliminary data.</text>
</comment>
<gene>
    <name evidence="1" type="ORF">QO000_003589</name>
</gene>
<evidence type="ECO:0000313" key="1">
    <source>
        <dbReference type="EMBL" id="MDQ0484603.1"/>
    </source>
</evidence>
<accession>A0ABU0K5H8</accession>
<reference evidence="1" key="1">
    <citation type="submission" date="2023-07" db="EMBL/GenBank/DDBJ databases">
        <title>Genomic Encyclopedia of Type Strains, Phase IV (KMG-IV): sequencing the most valuable type-strain genomes for metagenomic binning, comparative biology and taxonomic classification.</title>
        <authorList>
            <person name="Goeker M."/>
        </authorList>
    </citation>
    <scope>NUCLEOTIDE SEQUENCE [LARGE SCALE GENOMIC DNA]</scope>
    <source>
        <strain evidence="1">JSM 076093</strain>
    </source>
</reference>